<dbReference type="STRING" id="457570.Nther_1722"/>
<gene>
    <name evidence="1" type="ordered locus">Nther_1722</name>
</gene>
<name>B2A554_NATTJ</name>
<evidence type="ECO:0008006" key="3">
    <source>
        <dbReference type="Google" id="ProtNLM"/>
    </source>
</evidence>
<dbReference type="HOGENOM" id="CLU_170941_0_0_9"/>
<dbReference type="FunCoup" id="B2A554">
    <property type="interactions" value="46"/>
</dbReference>
<reference evidence="1 2" key="2">
    <citation type="journal article" date="2011" name="J. Bacteriol.">
        <title>Complete genome sequence of the anaerobic, halophilic alkalithermophile Natranaerobius thermophilus JW/NM-WN-LF.</title>
        <authorList>
            <person name="Zhao B."/>
            <person name="Mesbah N.M."/>
            <person name="Dalin E."/>
            <person name="Goodwin L."/>
            <person name="Nolan M."/>
            <person name="Pitluck S."/>
            <person name="Chertkov O."/>
            <person name="Brettin T.S."/>
            <person name="Han J."/>
            <person name="Larimer F.W."/>
            <person name="Land M.L."/>
            <person name="Hauser L."/>
            <person name="Kyrpides N."/>
            <person name="Wiegel J."/>
        </authorList>
    </citation>
    <scope>NUCLEOTIDE SEQUENCE [LARGE SCALE GENOMIC DNA]</scope>
    <source>
        <strain evidence="2">ATCC BAA-1301 / DSM 18059 / JW/NM-WN-LF</strain>
    </source>
</reference>
<dbReference type="RefSeq" id="WP_012448163.1">
    <property type="nucleotide sequence ID" value="NC_010718.1"/>
</dbReference>
<organism evidence="1 2">
    <name type="scientific">Natranaerobius thermophilus (strain ATCC BAA-1301 / DSM 18059 / JW/NM-WN-LF)</name>
    <dbReference type="NCBI Taxonomy" id="457570"/>
    <lineage>
        <taxon>Bacteria</taxon>
        <taxon>Bacillati</taxon>
        <taxon>Bacillota</taxon>
        <taxon>Clostridia</taxon>
        <taxon>Natranaerobiales</taxon>
        <taxon>Natranaerobiaceae</taxon>
        <taxon>Natranaerobius</taxon>
    </lineage>
</organism>
<accession>B2A554</accession>
<dbReference type="InParanoid" id="B2A554"/>
<keyword evidence="2" id="KW-1185">Reference proteome</keyword>
<dbReference type="KEGG" id="nth:Nther_1722"/>
<dbReference type="eggNOG" id="ENOG5032ZR4">
    <property type="taxonomic scope" value="Bacteria"/>
</dbReference>
<dbReference type="EMBL" id="CP001034">
    <property type="protein sequence ID" value="ACB85296.1"/>
    <property type="molecule type" value="Genomic_DNA"/>
</dbReference>
<dbReference type="OrthoDB" id="5616024at2"/>
<dbReference type="Pfam" id="PF10719">
    <property type="entry name" value="ComFB"/>
    <property type="match status" value="1"/>
</dbReference>
<reference evidence="1 2" key="1">
    <citation type="submission" date="2008-04" db="EMBL/GenBank/DDBJ databases">
        <title>Complete sequence of chromosome of Natranaerobius thermophilus JW/NM-WN-LF.</title>
        <authorList>
            <consortium name="US DOE Joint Genome Institute"/>
            <person name="Copeland A."/>
            <person name="Lucas S."/>
            <person name="Lapidus A."/>
            <person name="Glavina del Rio T."/>
            <person name="Dalin E."/>
            <person name="Tice H."/>
            <person name="Bruce D."/>
            <person name="Goodwin L."/>
            <person name="Pitluck S."/>
            <person name="Chertkov O."/>
            <person name="Brettin T."/>
            <person name="Detter J.C."/>
            <person name="Han C."/>
            <person name="Kuske C.R."/>
            <person name="Schmutz J."/>
            <person name="Larimer F."/>
            <person name="Land M."/>
            <person name="Hauser L."/>
            <person name="Kyrpides N."/>
            <person name="Lykidis A."/>
            <person name="Mesbah N.M."/>
            <person name="Wiegel J."/>
        </authorList>
    </citation>
    <scope>NUCLEOTIDE SEQUENCE [LARGE SCALE GENOMIC DNA]</scope>
    <source>
        <strain evidence="2">ATCC BAA-1301 / DSM 18059 / JW/NM-WN-LF</strain>
    </source>
</reference>
<dbReference type="InterPro" id="IPR019657">
    <property type="entry name" value="ComFB"/>
</dbReference>
<sequence>MSDLKLQNYMEKVVEKKLEEILTDRKEVCDCQQCKLDIMALALNDLPPRYVVTEKGEVFSKIDSLFVQFSTDVTTAIIKAIDQVKTQPRH</sequence>
<evidence type="ECO:0000313" key="1">
    <source>
        <dbReference type="EMBL" id="ACB85296.1"/>
    </source>
</evidence>
<dbReference type="Proteomes" id="UP000001683">
    <property type="component" value="Chromosome"/>
</dbReference>
<dbReference type="AlphaFoldDB" id="B2A554"/>
<evidence type="ECO:0000313" key="2">
    <source>
        <dbReference type="Proteomes" id="UP000001683"/>
    </source>
</evidence>
<proteinExistence type="predicted"/>
<protein>
    <recommendedName>
        <fullName evidence="3">Late competence development protein ComFB</fullName>
    </recommendedName>
</protein>